<evidence type="ECO:0000313" key="2">
    <source>
        <dbReference type="EMBL" id="MEQ2250578.1"/>
    </source>
</evidence>
<comment type="caution">
    <text evidence="2">The sequence shown here is derived from an EMBL/GenBank/DDBJ whole genome shotgun (WGS) entry which is preliminary data.</text>
</comment>
<keyword evidence="1" id="KW-0812">Transmembrane</keyword>
<reference evidence="2 3" key="1">
    <citation type="submission" date="2021-06" db="EMBL/GenBank/DDBJ databases">
        <authorList>
            <person name="Palmer J.M."/>
        </authorList>
    </citation>
    <scope>NUCLEOTIDE SEQUENCE [LARGE SCALE GENOMIC DNA]</scope>
    <source>
        <strain evidence="3">if_2019</strain>
        <tissue evidence="2">Muscle</tissue>
    </source>
</reference>
<dbReference type="EMBL" id="JAHRIQ010092792">
    <property type="protein sequence ID" value="MEQ2250578.1"/>
    <property type="molecule type" value="Genomic_DNA"/>
</dbReference>
<dbReference type="Proteomes" id="UP001482620">
    <property type="component" value="Unassembled WGS sequence"/>
</dbReference>
<sequence length="110" mass="12902">MWFTKWLFYSLLLKICIGLSLLFSSFVLGMFCKCFWLPRGRHLSPNTSNSRSSDSCLCLEERNRCTDNKVSLHFFLSSFLFSSLSDMYVSELTHHLKDEHKCTFLLQESI</sequence>
<protein>
    <recommendedName>
        <fullName evidence="4">Secreted protein</fullName>
    </recommendedName>
</protein>
<gene>
    <name evidence="2" type="ORF">ILYODFUR_002338</name>
</gene>
<evidence type="ECO:0000256" key="1">
    <source>
        <dbReference type="SAM" id="Phobius"/>
    </source>
</evidence>
<keyword evidence="1" id="KW-1133">Transmembrane helix</keyword>
<evidence type="ECO:0008006" key="4">
    <source>
        <dbReference type="Google" id="ProtNLM"/>
    </source>
</evidence>
<organism evidence="2 3">
    <name type="scientific">Ilyodon furcidens</name>
    <name type="common">goldbreast splitfin</name>
    <dbReference type="NCBI Taxonomy" id="33524"/>
    <lineage>
        <taxon>Eukaryota</taxon>
        <taxon>Metazoa</taxon>
        <taxon>Chordata</taxon>
        <taxon>Craniata</taxon>
        <taxon>Vertebrata</taxon>
        <taxon>Euteleostomi</taxon>
        <taxon>Actinopterygii</taxon>
        <taxon>Neopterygii</taxon>
        <taxon>Teleostei</taxon>
        <taxon>Neoteleostei</taxon>
        <taxon>Acanthomorphata</taxon>
        <taxon>Ovalentaria</taxon>
        <taxon>Atherinomorphae</taxon>
        <taxon>Cyprinodontiformes</taxon>
        <taxon>Goodeidae</taxon>
        <taxon>Ilyodon</taxon>
    </lineage>
</organism>
<evidence type="ECO:0000313" key="3">
    <source>
        <dbReference type="Proteomes" id="UP001482620"/>
    </source>
</evidence>
<feature type="transmembrane region" description="Helical" evidence="1">
    <location>
        <begin position="6"/>
        <end position="31"/>
    </location>
</feature>
<keyword evidence="3" id="KW-1185">Reference proteome</keyword>
<accession>A0ABV0UZJ9</accession>
<keyword evidence="1" id="KW-0472">Membrane</keyword>
<proteinExistence type="predicted"/>
<name>A0ABV0UZJ9_9TELE</name>